<dbReference type="EMBL" id="LSYS01005108">
    <property type="protein sequence ID" value="OPJ78535.1"/>
    <property type="molecule type" value="Genomic_DNA"/>
</dbReference>
<dbReference type="SUPFAM" id="SSF53720">
    <property type="entry name" value="ALDH-like"/>
    <property type="match status" value="1"/>
</dbReference>
<dbReference type="GO" id="GO:0004029">
    <property type="term" value="F:aldehyde dehydrogenase (NAD+) activity"/>
    <property type="evidence" value="ECO:0007669"/>
    <property type="project" value="UniProtKB-EC"/>
</dbReference>
<keyword evidence="3" id="KW-0472">Membrane</keyword>
<dbReference type="AlphaFoldDB" id="A0A1V4K2D6"/>
<dbReference type="Gene3D" id="3.40.605.10">
    <property type="entry name" value="Aldehyde Dehydrogenase, Chain A, domain 1"/>
    <property type="match status" value="1"/>
</dbReference>
<feature type="transmembrane region" description="Helical" evidence="3">
    <location>
        <begin position="82"/>
        <end position="101"/>
    </location>
</feature>
<protein>
    <recommendedName>
        <fullName evidence="2">aldehyde dehydrogenase (NAD(+))</fullName>
        <ecNumber evidence="2">1.2.1.3</ecNumber>
    </recommendedName>
</protein>
<keyword evidence="3" id="KW-1133">Transmembrane helix</keyword>
<dbReference type="GO" id="GO:0004028">
    <property type="term" value="F:3-chloroallyl aldehyde dehydrogenase activity"/>
    <property type="evidence" value="ECO:0007669"/>
    <property type="project" value="TreeGrafter"/>
</dbReference>
<evidence type="ECO:0000256" key="2">
    <source>
        <dbReference type="ARBA" id="ARBA00024226"/>
    </source>
</evidence>
<name>A0A1V4K2D6_PATFA</name>
<dbReference type="STRING" id="372326.A0A1V4K2D6"/>
<proteinExistence type="predicted"/>
<comment type="caution">
    <text evidence="4">The sequence shown here is derived from an EMBL/GenBank/DDBJ whole genome shotgun (WGS) entry which is preliminary data.</text>
</comment>
<dbReference type="GO" id="GO:0006081">
    <property type="term" value="P:aldehyde metabolic process"/>
    <property type="evidence" value="ECO:0007669"/>
    <property type="project" value="InterPro"/>
</dbReference>
<evidence type="ECO:0000313" key="5">
    <source>
        <dbReference type="Proteomes" id="UP000190648"/>
    </source>
</evidence>
<gene>
    <name evidence="4" type="ORF">AV530_003349</name>
</gene>
<keyword evidence="3" id="KW-0812">Transmembrane</keyword>
<organism evidence="4 5">
    <name type="scientific">Patagioenas fasciata monilis</name>
    <dbReference type="NCBI Taxonomy" id="372326"/>
    <lineage>
        <taxon>Eukaryota</taxon>
        <taxon>Metazoa</taxon>
        <taxon>Chordata</taxon>
        <taxon>Craniata</taxon>
        <taxon>Vertebrata</taxon>
        <taxon>Euteleostomi</taxon>
        <taxon>Archelosauria</taxon>
        <taxon>Archosauria</taxon>
        <taxon>Dinosauria</taxon>
        <taxon>Saurischia</taxon>
        <taxon>Theropoda</taxon>
        <taxon>Coelurosauria</taxon>
        <taxon>Aves</taxon>
        <taxon>Neognathae</taxon>
        <taxon>Neoaves</taxon>
        <taxon>Columbimorphae</taxon>
        <taxon>Columbiformes</taxon>
        <taxon>Columbidae</taxon>
        <taxon>Patagioenas</taxon>
    </lineage>
</organism>
<sequence>MTANDVLVHSFVLHMPFGGVGNSGMGAYHGKHSFDTFSHRRACLIKDLKMESTNKLRYPPGSQKKVDLAKFFLLKRFNKGRVGLVILAVLGIVAAVVAKMVSAG</sequence>
<evidence type="ECO:0000256" key="1">
    <source>
        <dbReference type="ARBA" id="ARBA00023002"/>
    </source>
</evidence>
<dbReference type="InterPro" id="IPR012394">
    <property type="entry name" value="Aldehyde_DH_NAD(P)"/>
</dbReference>
<keyword evidence="1" id="KW-0560">Oxidoreductase</keyword>
<accession>A0A1V4K2D6</accession>
<evidence type="ECO:0000313" key="4">
    <source>
        <dbReference type="EMBL" id="OPJ78535.1"/>
    </source>
</evidence>
<evidence type="ECO:0000256" key="3">
    <source>
        <dbReference type="SAM" id="Phobius"/>
    </source>
</evidence>
<dbReference type="PANTHER" id="PTHR43570:SF9">
    <property type="entry name" value="ALDEHYDE DEHYDROGENASE FAMILY 3 MEMBER A2"/>
    <property type="match status" value="1"/>
</dbReference>
<reference evidence="4 5" key="1">
    <citation type="submission" date="2016-02" db="EMBL/GenBank/DDBJ databases">
        <title>Band-tailed pigeon sequencing and assembly.</title>
        <authorList>
            <person name="Soares A.E."/>
            <person name="Novak B.J."/>
            <person name="Rice E.S."/>
            <person name="O'Connell B."/>
            <person name="Chang D."/>
            <person name="Weber S."/>
            <person name="Shapiro B."/>
        </authorList>
    </citation>
    <scope>NUCLEOTIDE SEQUENCE [LARGE SCALE GENOMIC DNA]</scope>
    <source>
        <strain evidence="4">BTP2013</strain>
        <tissue evidence="4">Blood</tissue>
    </source>
</reference>
<dbReference type="InterPro" id="IPR016162">
    <property type="entry name" value="Ald_DH_N"/>
</dbReference>
<dbReference type="OrthoDB" id="440325at2759"/>
<keyword evidence="5" id="KW-1185">Reference proteome</keyword>
<dbReference type="PANTHER" id="PTHR43570">
    <property type="entry name" value="ALDEHYDE DEHYDROGENASE"/>
    <property type="match status" value="1"/>
</dbReference>
<dbReference type="Proteomes" id="UP000190648">
    <property type="component" value="Unassembled WGS sequence"/>
</dbReference>
<dbReference type="GO" id="GO:0005737">
    <property type="term" value="C:cytoplasm"/>
    <property type="evidence" value="ECO:0007669"/>
    <property type="project" value="TreeGrafter"/>
</dbReference>
<dbReference type="EC" id="1.2.1.3" evidence="2"/>
<dbReference type="InterPro" id="IPR016161">
    <property type="entry name" value="Ald_DH/histidinol_DH"/>
</dbReference>